<comment type="caution">
    <text evidence="1">The sequence shown here is derived from an EMBL/GenBank/DDBJ whole genome shotgun (WGS) entry which is preliminary data.</text>
</comment>
<name>K2R4R9_METFP</name>
<dbReference type="Pfam" id="PF02635">
    <property type="entry name" value="DsrE"/>
    <property type="match status" value="1"/>
</dbReference>
<dbReference type="PANTHER" id="PTHR34874:SF1">
    <property type="entry name" value="PROTEIN YCHN"/>
    <property type="match status" value="1"/>
</dbReference>
<dbReference type="GO" id="GO:0005829">
    <property type="term" value="C:cytosol"/>
    <property type="evidence" value="ECO:0007669"/>
    <property type="project" value="TreeGrafter"/>
</dbReference>
<protein>
    <submittedName>
        <fullName evidence="1">Uncharacterized protein</fullName>
    </submittedName>
</protein>
<dbReference type="Gene3D" id="3.40.1260.10">
    <property type="entry name" value="DsrEFH-like"/>
    <property type="match status" value="1"/>
</dbReference>
<gene>
    <name evidence="1" type="ORF">A994_04630</name>
</gene>
<evidence type="ECO:0000313" key="1">
    <source>
        <dbReference type="EMBL" id="EKF86212.1"/>
    </source>
</evidence>
<organism evidence="1 2">
    <name type="scientific">Methanobacterium formicicum (strain DSM 3637 / PP1)</name>
    <dbReference type="NCBI Taxonomy" id="1204725"/>
    <lineage>
        <taxon>Archaea</taxon>
        <taxon>Methanobacteriati</taxon>
        <taxon>Methanobacteriota</taxon>
        <taxon>Methanomada group</taxon>
        <taxon>Methanobacteria</taxon>
        <taxon>Methanobacteriales</taxon>
        <taxon>Methanobacteriaceae</taxon>
        <taxon>Methanobacterium</taxon>
    </lineage>
</organism>
<dbReference type="PATRIC" id="fig|1204725.3.peg.928"/>
<accession>K2R4R9</accession>
<dbReference type="PANTHER" id="PTHR34874">
    <property type="entry name" value="PROTEIN YCHN"/>
    <property type="match status" value="1"/>
</dbReference>
<dbReference type="RefSeq" id="WP_004030163.1">
    <property type="nucleotide sequence ID" value="NZ_AMPO01000003.1"/>
</dbReference>
<keyword evidence="2" id="KW-1185">Reference proteome</keyword>
<evidence type="ECO:0000313" key="2">
    <source>
        <dbReference type="Proteomes" id="UP000007360"/>
    </source>
</evidence>
<dbReference type="Proteomes" id="UP000007360">
    <property type="component" value="Unassembled WGS sequence"/>
</dbReference>
<dbReference type="SUPFAM" id="SSF75169">
    <property type="entry name" value="DsrEFH-like"/>
    <property type="match status" value="1"/>
</dbReference>
<dbReference type="AlphaFoldDB" id="K2R4R9"/>
<reference evidence="1 2" key="1">
    <citation type="journal article" date="2012" name="J. Bacteriol.">
        <title>Draft genome sequence of Methanobacterium formicicum DSM 3637, an archaebacterium isolated from the methane producer amoeba Pelomyxa palustris.</title>
        <authorList>
            <person name="Gutierrez G."/>
        </authorList>
    </citation>
    <scope>NUCLEOTIDE SEQUENCE [LARGE SCALE GENOMIC DNA]</scope>
    <source>
        <strain evidence="2">DSM 3637 / PP1</strain>
    </source>
</reference>
<proteinExistence type="predicted"/>
<sequence length="128" mass="14505">MDTLNKNSLNNKTMGIVLLDGPYISQYSDIGYKMAETALNLGYVVKIFLYMDGVHIPQKDQNPRDFQNVSQNFKDLIKKGAEIKACIRCAAARGYVDQSNYLDGVEITSIYDLAEWMKEDNKIITLGR</sequence>
<dbReference type="InterPro" id="IPR027396">
    <property type="entry name" value="DsrEFH-like"/>
</dbReference>
<dbReference type="OrthoDB" id="216309at2157"/>
<dbReference type="InterPro" id="IPR003787">
    <property type="entry name" value="Sulphur_relay_DsrE/F-like"/>
</dbReference>
<dbReference type="EMBL" id="AMPO01000003">
    <property type="protein sequence ID" value="EKF86212.1"/>
    <property type="molecule type" value="Genomic_DNA"/>
</dbReference>